<dbReference type="AlphaFoldDB" id="A0A485KCB1"/>
<organism evidence="3 4">
    <name type="scientific">Aphanomyces stellatus</name>
    <dbReference type="NCBI Taxonomy" id="120398"/>
    <lineage>
        <taxon>Eukaryota</taxon>
        <taxon>Sar</taxon>
        <taxon>Stramenopiles</taxon>
        <taxon>Oomycota</taxon>
        <taxon>Saprolegniomycetes</taxon>
        <taxon>Saprolegniales</taxon>
        <taxon>Verrucalvaceae</taxon>
        <taxon>Aphanomyces</taxon>
    </lineage>
</organism>
<dbReference type="Proteomes" id="UP000332933">
    <property type="component" value="Unassembled WGS sequence"/>
</dbReference>
<feature type="compositionally biased region" description="Polar residues" evidence="1">
    <location>
        <begin position="31"/>
        <end position="41"/>
    </location>
</feature>
<dbReference type="EMBL" id="VJMH01000420">
    <property type="protein sequence ID" value="KAF0716345.1"/>
    <property type="molecule type" value="Genomic_DNA"/>
</dbReference>
<evidence type="ECO:0000313" key="2">
    <source>
        <dbReference type="EMBL" id="KAF0716345.1"/>
    </source>
</evidence>
<gene>
    <name evidence="3" type="primary">Aste57867_2896</name>
    <name evidence="2" type="ORF">As57867_002888</name>
    <name evidence="3" type="ORF">ASTE57867_2896</name>
</gene>
<feature type="region of interest" description="Disordered" evidence="1">
    <location>
        <begin position="1"/>
        <end position="169"/>
    </location>
</feature>
<protein>
    <submittedName>
        <fullName evidence="3">Aste57867_2896 protein</fullName>
    </submittedName>
</protein>
<name>A0A485KCB1_9STRA</name>
<reference evidence="3 4" key="1">
    <citation type="submission" date="2019-03" db="EMBL/GenBank/DDBJ databases">
        <authorList>
            <person name="Gaulin E."/>
            <person name="Dumas B."/>
        </authorList>
    </citation>
    <scope>NUCLEOTIDE SEQUENCE [LARGE SCALE GENOMIC DNA]</scope>
    <source>
        <strain evidence="3">CBS 568.67</strain>
    </source>
</reference>
<keyword evidence="4" id="KW-1185">Reference proteome</keyword>
<reference evidence="2" key="2">
    <citation type="submission" date="2019-06" db="EMBL/GenBank/DDBJ databases">
        <title>Genomics analysis of Aphanomyces spp. identifies a new class of oomycete effector associated with host adaptation.</title>
        <authorList>
            <person name="Gaulin E."/>
        </authorList>
    </citation>
    <scope>NUCLEOTIDE SEQUENCE</scope>
    <source>
        <strain evidence="2">CBS 578.67</strain>
    </source>
</reference>
<feature type="compositionally biased region" description="Polar residues" evidence="1">
    <location>
        <begin position="119"/>
        <end position="135"/>
    </location>
</feature>
<dbReference type="EMBL" id="CAADRA010000420">
    <property type="protein sequence ID" value="VFT80080.1"/>
    <property type="molecule type" value="Genomic_DNA"/>
</dbReference>
<sequence length="169" mass="17637">MIANQSATPDMGDKNDKNPAIQPGRPAISPATDTTATTVGKSTDEPTSDQDMAPDRENEDMGSENDSPATQDSRQTSPDGSNQVLAANEPQALAPATNSTENPTQASGSEGKPTENAKKSTTTDQNPSKSDSTSSQDEESKDPAKTFDENKGNTTKNGPISKRNNGKPA</sequence>
<accession>A0A485KCB1</accession>
<feature type="compositionally biased region" description="Polar residues" evidence="1">
    <location>
        <begin position="64"/>
        <end position="85"/>
    </location>
</feature>
<evidence type="ECO:0000313" key="4">
    <source>
        <dbReference type="Proteomes" id="UP000332933"/>
    </source>
</evidence>
<feature type="compositionally biased region" description="Basic and acidic residues" evidence="1">
    <location>
        <begin position="141"/>
        <end position="151"/>
    </location>
</feature>
<proteinExistence type="predicted"/>
<feature type="compositionally biased region" description="Polar residues" evidence="1">
    <location>
        <begin position="96"/>
        <end position="108"/>
    </location>
</feature>
<evidence type="ECO:0000313" key="3">
    <source>
        <dbReference type="EMBL" id="VFT80080.1"/>
    </source>
</evidence>
<evidence type="ECO:0000256" key="1">
    <source>
        <dbReference type="SAM" id="MobiDB-lite"/>
    </source>
</evidence>